<feature type="region of interest" description="Disordered" evidence="2">
    <location>
        <begin position="577"/>
        <end position="600"/>
    </location>
</feature>
<evidence type="ECO:0000256" key="1">
    <source>
        <dbReference type="SAM" id="Coils"/>
    </source>
</evidence>
<accession>A0A9N9NB40</accession>
<feature type="coiled-coil region" evidence="1">
    <location>
        <begin position="451"/>
        <end position="478"/>
    </location>
</feature>
<feature type="compositionally biased region" description="Basic and acidic residues" evidence="2">
    <location>
        <begin position="285"/>
        <end position="294"/>
    </location>
</feature>
<sequence>EWSKEKDQDLKESSGYDSGTGGITVPLGMEFEDPDVMDLARRMQQMTAAAQHEQPQSKEQQKLNQTLIREAQQEAENFINRENSNKSPTKMGTFFKAKLSQLDKVLQQEADMNDLKIRKGIQQLKQRMEDMERHYKYVSNLSPEQTNEHIRDIENITRKKLDMAEKAESRKEYLFQTIEADLVKEIEETYAMEVAPTLNMSKEEFYQMQEFERQIIMQKLIESIEYCQEPAVREQMQQKYRELLGVELESLGQMHDTEDIENEMFKEQQEKRQKPKPEIFPPSKPYHEYYKPHEDDDFPRNPPPIIPISPTDSTKSNDENDEDQWILKDRYSEDRTESWVNQQEQRSRPNSPNNWLLPNIPSIKGLFSRRGSQQSTLSIPNKSSPLRQEIHPENISEHESLYGDQDHREEIITTHKRTRSYDSQISYPTSDNPRLTEWRKQNKVRRELYEKQQREEITSEDEREMDEVEQEIENEGLNRPMRYQQQQGIHYDPQDQNEAGSSTNNTTPSYTPYESNYTKTLKSTWRGQDVYYPIPRNTDFDENHWKRVFKFTNPEIAWRNNTKIEEGLKEIYETSTIGDRTPPQLSPKKERIGVPDNISEMTDNDPNNLNFYKEIKEKYSIEMRHIIIPTIKEGKNVKYQIFSKENTEIPPMFIGYCKIKKPVEDDIYIGTTAEMAKEAII</sequence>
<organism evidence="3 4">
    <name type="scientific">Ambispora leptoticha</name>
    <dbReference type="NCBI Taxonomy" id="144679"/>
    <lineage>
        <taxon>Eukaryota</taxon>
        <taxon>Fungi</taxon>
        <taxon>Fungi incertae sedis</taxon>
        <taxon>Mucoromycota</taxon>
        <taxon>Glomeromycotina</taxon>
        <taxon>Glomeromycetes</taxon>
        <taxon>Archaeosporales</taxon>
        <taxon>Ambisporaceae</taxon>
        <taxon>Ambispora</taxon>
    </lineage>
</organism>
<dbReference type="Proteomes" id="UP000789508">
    <property type="component" value="Unassembled WGS sequence"/>
</dbReference>
<evidence type="ECO:0000313" key="4">
    <source>
        <dbReference type="Proteomes" id="UP000789508"/>
    </source>
</evidence>
<gene>
    <name evidence="3" type="ORF">ALEPTO_LOCUS12137</name>
</gene>
<feature type="compositionally biased region" description="Low complexity" evidence="2">
    <location>
        <begin position="501"/>
        <end position="513"/>
    </location>
</feature>
<proteinExistence type="predicted"/>
<dbReference type="OrthoDB" id="2491616at2759"/>
<protein>
    <submittedName>
        <fullName evidence="3">13910_t:CDS:1</fullName>
    </submittedName>
</protein>
<feature type="region of interest" description="Disordered" evidence="2">
    <location>
        <begin position="44"/>
        <end position="63"/>
    </location>
</feature>
<keyword evidence="1" id="KW-0175">Coiled coil</keyword>
<feature type="compositionally biased region" description="Polar residues" evidence="2">
    <location>
        <begin position="370"/>
        <end position="386"/>
    </location>
</feature>
<feature type="compositionally biased region" description="Basic and acidic residues" evidence="2">
    <location>
        <begin position="1"/>
        <end position="14"/>
    </location>
</feature>
<feature type="non-terminal residue" evidence="3">
    <location>
        <position position="1"/>
    </location>
</feature>
<feature type="region of interest" description="Disordered" evidence="2">
    <location>
        <begin position="265"/>
        <end position="388"/>
    </location>
</feature>
<reference evidence="3" key="1">
    <citation type="submission" date="2021-06" db="EMBL/GenBank/DDBJ databases">
        <authorList>
            <person name="Kallberg Y."/>
            <person name="Tangrot J."/>
            <person name="Rosling A."/>
        </authorList>
    </citation>
    <scope>NUCLEOTIDE SEQUENCE</scope>
    <source>
        <strain evidence="3">FL130A</strain>
    </source>
</reference>
<keyword evidence="4" id="KW-1185">Reference proteome</keyword>
<name>A0A9N9NB40_9GLOM</name>
<feature type="compositionally biased region" description="Basic and acidic residues" evidence="2">
    <location>
        <begin position="325"/>
        <end position="337"/>
    </location>
</feature>
<feature type="compositionally biased region" description="Polar residues" evidence="2">
    <location>
        <begin position="338"/>
        <end position="356"/>
    </location>
</feature>
<evidence type="ECO:0000313" key="3">
    <source>
        <dbReference type="EMBL" id="CAG8717634.1"/>
    </source>
</evidence>
<feature type="non-terminal residue" evidence="3">
    <location>
        <position position="681"/>
    </location>
</feature>
<feature type="compositionally biased region" description="Basic and acidic residues" evidence="2">
    <location>
        <begin position="265"/>
        <end position="277"/>
    </location>
</feature>
<evidence type="ECO:0000256" key="2">
    <source>
        <dbReference type="SAM" id="MobiDB-lite"/>
    </source>
</evidence>
<feature type="region of interest" description="Disordered" evidence="2">
    <location>
        <begin position="492"/>
        <end position="513"/>
    </location>
</feature>
<comment type="caution">
    <text evidence="3">The sequence shown here is derived from an EMBL/GenBank/DDBJ whole genome shotgun (WGS) entry which is preliminary data.</text>
</comment>
<dbReference type="AlphaFoldDB" id="A0A9N9NB40"/>
<dbReference type="EMBL" id="CAJVPS010024911">
    <property type="protein sequence ID" value="CAG8717634.1"/>
    <property type="molecule type" value="Genomic_DNA"/>
</dbReference>
<feature type="region of interest" description="Disordered" evidence="2">
    <location>
        <begin position="1"/>
        <end position="29"/>
    </location>
</feature>